<evidence type="ECO:0000256" key="5">
    <source>
        <dbReference type="SAM" id="MobiDB-lite"/>
    </source>
</evidence>
<dbReference type="Proteomes" id="UP000626092">
    <property type="component" value="Unassembled WGS sequence"/>
</dbReference>
<accession>A0A834G4X7</accession>
<dbReference type="InterPro" id="IPR006564">
    <property type="entry name" value="Znf_PMZ"/>
</dbReference>
<dbReference type="SMART" id="SM00575">
    <property type="entry name" value="ZnF_PMZ"/>
    <property type="match status" value="1"/>
</dbReference>
<organism evidence="7 8">
    <name type="scientific">Rhododendron simsii</name>
    <name type="common">Sims's rhododendron</name>
    <dbReference type="NCBI Taxonomy" id="118357"/>
    <lineage>
        <taxon>Eukaryota</taxon>
        <taxon>Viridiplantae</taxon>
        <taxon>Streptophyta</taxon>
        <taxon>Embryophyta</taxon>
        <taxon>Tracheophyta</taxon>
        <taxon>Spermatophyta</taxon>
        <taxon>Magnoliopsida</taxon>
        <taxon>eudicotyledons</taxon>
        <taxon>Gunneridae</taxon>
        <taxon>Pentapetalae</taxon>
        <taxon>asterids</taxon>
        <taxon>Ericales</taxon>
        <taxon>Ericaceae</taxon>
        <taxon>Ericoideae</taxon>
        <taxon>Rhodoreae</taxon>
        <taxon>Rhododendron</taxon>
    </lineage>
</organism>
<dbReference type="EMBL" id="WJXA01000011">
    <property type="protein sequence ID" value="KAF7126781.1"/>
    <property type="molecule type" value="Genomic_DNA"/>
</dbReference>
<keyword evidence="2 4" id="KW-0863">Zinc-finger</keyword>
<dbReference type="GO" id="GO:0008270">
    <property type="term" value="F:zinc ion binding"/>
    <property type="evidence" value="ECO:0007669"/>
    <property type="project" value="UniProtKB-KW"/>
</dbReference>
<sequence>MDFEGTSMAHLPPSPVDLVDHPPSESPESSSPLSPIGLADHPPSESPKSSSPTRYCIHLYLTVEYCLLLLMNILYILDVRMEDNGREENVKESEELIKKYLPCLKMEFESVKAAFEFYNEYARITGFSVKICYSNLSKRDGVMISRKFACNKEGQKAKDKRNLVVERPHKDTRTNCLASLFVSLDRGTSKWVVKRFEENHNHLLHLLEHSHLLKSHRMVSEAQAINIDIAADIGLSLKASHDLLSAQAGGKECLGFTREDQKNYLRSRRQRSLKYGESGALLGYFRNQSAQNPYFYYAVQLDVDEKITNIFWADHEMITDYGLFGDAVSFDTTFRTNKECRPFALFTGFNHFRMTTIFGAALLYDETADSFEWLFKTFLHAMSGKKPTTIFTDQDAAMAKAISNVMPDVSHGLCTFHLNQNALKHLGYLFHADSNFGKEFNACIFGYEEINELEKAWHTLIKKYNLQDNSWMAKTWEIREKWAHVYMKWSYTAGMRSTQLSESLNAKLKRCLKSDLDIVQFLTQFDIIVVEKRYEESKAIYNSREKLQRLLLKKSPMLIQVAQLYSPPLFDLFHDELDTSLRCKVKQCHELEGQFSCVITMRGQNVEYVVKGSVEIDETDETICRDVCCTCRKFESFGILCSHAIKGLDRMSVMEIPERYVLGRWRLNAKECELEKGKSRVDENDPKLLKAARFRIICPKMVKLATQSCELEETYEFVEETLEYIVQKWPICFLEREREPPLKWRKNWRLILNSHESKDVGIPYVPQMISYEDSCQSIPSSSQASYNPQTLKEMPFDATSYSSWAGDSILHDASFMEILAYSGYPAKN</sequence>
<keyword evidence="3" id="KW-0862">Zinc</keyword>
<dbReference type="Pfam" id="PF10551">
    <property type="entry name" value="MULE"/>
    <property type="match status" value="1"/>
</dbReference>
<evidence type="ECO:0000313" key="8">
    <source>
        <dbReference type="Proteomes" id="UP000626092"/>
    </source>
</evidence>
<evidence type="ECO:0000256" key="2">
    <source>
        <dbReference type="ARBA" id="ARBA00022771"/>
    </source>
</evidence>
<dbReference type="PROSITE" id="PS50966">
    <property type="entry name" value="ZF_SWIM"/>
    <property type="match status" value="1"/>
</dbReference>
<reference evidence="7" key="1">
    <citation type="submission" date="2019-11" db="EMBL/GenBank/DDBJ databases">
        <authorList>
            <person name="Liu Y."/>
            <person name="Hou J."/>
            <person name="Li T.-Q."/>
            <person name="Guan C.-H."/>
            <person name="Wu X."/>
            <person name="Wu H.-Z."/>
            <person name="Ling F."/>
            <person name="Zhang R."/>
            <person name="Shi X.-G."/>
            <person name="Ren J.-P."/>
            <person name="Chen E.-F."/>
            <person name="Sun J.-M."/>
        </authorList>
    </citation>
    <scope>NUCLEOTIDE SEQUENCE</scope>
    <source>
        <strain evidence="7">Adult_tree_wgs_1</strain>
        <tissue evidence="7">Leaves</tissue>
    </source>
</reference>
<protein>
    <recommendedName>
        <fullName evidence="6">SWIM-type domain-containing protein</fullName>
    </recommendedName>
</protein>
<dbReference type="OrthoDB" id="1894539at2759"/>
<name>A0A834G4X7_RHOSS</name>
<keyword evidence="8" id="KW-1185">Reference proteome</keyword>
<comment type="caution">
    <text evidence="7">The sequence shown here is derived from an EMBL/GenBank/DDBJ whole genome shotgun (WGS) entry which is preliminary data.</text>
</comment>
<dbReference type="Pfam" id="PF03101">
    <property type="entry name" value="FAR1"/>
    <property type="match status" value="1"/>
</dbReference>
<evidence type="ECO:0000256" key="3">
    <source>
        <dbReference type="ARBA" id="ARBA00022833"/>
    </source>
</evidence>
<evidence type="ECO:0000256" key="4">
    <source>
        <dbReference type="PROSITE-ProRule" id="PRU00325"/>
    </source>
</evidence>
<evidence type="ECO:0000256" key="1">
    <source>
        <dbReference type="ARBA" id="ARBA00022723"/>
    </source>
</evidence>
<keyword evidence="1" id="KW-0479">Metal-binding</keyword>
<feature type="region of interest" description="Disordered" evidence="5">
    <location>
        <begin position="1"/>
        <end position="51"/>
    </location>
</feature>
<dbReference type="PANTHER" id="PTHR47718">
    <property type="entry name" value="OS01G0519700 PROTEIN"/>
    <property type="match status" value="1"/>
</dbReference>
<dbReference type="InterPro" id="IPR004330">
    <property type="entry name" value="FAR1_DNA_bnd_dom"/>
</dbReference>
<proteinExistence type="predicted"/>
<dbReference type="PANTHER" id="PTHR47718:SF2">
    <property type="entry name" value="PROTEIN FAR1-RELATED SEQUENCE 5-LIKE"/>
    <property type="match status" value="1"/>
</dbReference>
<dbReference type="InterPro" id="IPR018289">
    <property type="entry name" value="MULE_transposase_dom"/>
</dbReference>
<feature type="compositionally biased region" description="Low complexity" evidence="5">
    <location>
        <begin position="26"/>
        <end position="35"/>
    </location>
</feature>
<feature type="domain" description="SWIM-type" evidence="6">
    <location>
        <begin position="612"/>
        <end position="652"/>
    </location>
</feature>
<dbReference type="InterPro" id="IPR007527">
    <property type="entry name" value="Znf_SWIM"/>
</dbReference>
<evidence type="ECO:0000313" key="7">
    <source>
        <dbReference type="EMBL" id="KAF7126781.1"/>
    </source>
</evidence>
<dbReference type="AlphaFoldDB" id="A0A834G4X7"/>
<gene>
    <name evidence="7" type="ORF">RHSIM_Rhsim11G0165300</name>
</gene>
<evidence type="ECO:0000259" key="6">
    <source>
        <dbReference type="PROSITE" id="PS50966"/>
    </source>
</evidence>